<feature type="non-terminal residue" evidence="2">
    <location>
        <position position="1"/>
    </location>
</feature>
<gene>
    <name evidence="2" type="ORF">J0H45_04370</name>
</gene>
<proteinExistence type="predicted"/>
<dbReference type="EMBL" id="JAFKMG010000404">
    <property type="protein sequence ID" value="MBN8798583.1"/>
    <property type="molecule type" value="Genomic_DNA"/>
</dbReference>
<evidence type="ECO:0000313" key="2">
    <source>
        <dbReference type="EMBL" id="MBN8798583.1"/>
    </source>
</evidence>
<dbReference type="Proteomes" id="UP000664815">
    <property type="component" value="Unassembled WGS sequence"/>
</dbReference>
<evidence type="ECO:0000256" key="1">
    <source>
        <dbReference type="SAM" id="Phobius"/>
    </source>
</evidence>
<keyword evidence="2" id="KW-0645">Protease</keyword>
<comment type="caution">
    <text evidence="2">The sequence shown here is derived from an EMBL/GenBank/DDBJ whole genome shotgun (WGS) entry which is preliminary data.</text>
</comment>
<reference evidence="2" key="1">
    <citation type="submission" date="2021-02" db="EMBL/GenBank/DDBJ databases">
        <title>Thiocyanate and organic carbon inputs drive convergent selection for specific autotrophic Afipia and Thiobacillus strains within complex microbiomes.</title>
        <authorList>
            <person name="Huddy R.J."/>
            <person name="Sachdeva R."/>
            <person name="Kadzinga F."/>
            <person name="Kantor R.S."/>
            <person name="Harrison S.T.L."/>
            <person name="Banfield J.F."/>
        </authorList>
    </citation>
    <scope>NUCLEOTIDE SEQUENCE</scope>
    <source>
        <strain evidence="2">SCN18_10_11_15_R1_P_69_7</strain>
    </source>
</reference>
<keyword evidence="1" id="KW-0472">Membrane</keyword>
<dbReference type="AlphaFoldDB" id="A0A9D8PVL7"/>
<protein>
    <submittedName>
        <fullName evidence="2">Site-2 protease family protein</fullName>
    </submittedName>
</protein>
<name>A0A9D8PVL7_9GAMM</name>
<keyword evidence="1" id="KW-0812">Transmembrane</keyword>
<evidence type="ECO:0000313" key="3">
    <source>
        <dbReference type="Proteomes" id="UP000664815"/>
    </source>
</evidence>
<accession>A0A9D8PVL7</accession>
<feature type="transmembrane region" description="Helical" evidence="1">
    <location>
        <begin position="26"/>
        <end position="44"/>
    </location>
</feature>
<sequence length="53" mass="5635">LDGGHLLYYLIELVKGSPLSERAMAAGQYVGLALLAGLMGLAFYNDILGLVPR</sequence>
<keyword evidence="1" id="KW-1133">Transmembrane helix</keyword>
<organism evidence="2 3">
    <name type="scientific">Stenotrophomonas nitritireducens</name>
    <dbReference type="NCBI Taxonomy" id="83617"/>
    <lineage>
        <taxon>Bacteria</taxon>
        <taxon>Pseudomonadati</taxon>
        <taxon>Pseudomonadota</taxon>
        <taxon>Gammaproteobacteria</taxon>
        <taxon>Lysobacterales</taxon>
        <taxon>Lysobacteraceae</taxon>
        <taxon>Stenotrophomonas</taxon>
    </lineage>
</organism>
<dbReference type="GO" id="GO:0006508">
    <property type="term" value="P:proteolysis"/>
    <property type="evidence" value="ECO:0007669"/>
    <property type="project" value="UniProtKB-KW"/>
</dbReference>
<keyword evidence="2" id="KW-0378">Hydrolase</keyword>
<dbReference type="GO" id="GO:0008233">
    <property type="term" value="F:peptidase activity"/>
    <property type="evidence" value="ECO:0007669"/>
    <property type="project" value="UniProtKB-KW"/>
</dbReference>